<dbReference type="AlphaFoldDB" id="A0AAV0R6M3"/>
<protein>
    <submittedName>
        <fullName evidence="2">Uncharacterized protein</fullName>
    </submittedName>
</protein>
<comment type="caution">
    <text evidence="2">The sequence shown here is derived from an EMBL/GenBank/DDBJ whole genome shotgun (WGS) entry which is preliminary data.</text>
</comment>
<evidence type="ECO:0000313" key="2">
    <source>
        <dbReference type="EMBL" id="CAI0552896.1"/>
    </source>
</evidence>
<dbReference type="EMBL" id="CAMGYJ010000010">
    <property type="protein sequence ID" value="CAI0553096.1"/>
    <property type="molecule type" value="Genomic_DNA"/>
</dbReference>
<evidence type="ECO:0000313" key="4">
    <source>
        <dbReference type="Proteomes" id="UP001154282"/>
    </source>
</evidence>
<feature type="compositionally biased region" description="Basic residues" evidence="1">
    <location>
        <begin position="28"/>
        <end position="40"/>
    </location>
</feature>
<feature type="compositionally biased region" description="Low complexity" evidence="1">
    <location>
        <begin position="12"/>
        <end position="27"/>
    </location>
</feature>
<evidence type="ECO:0000313" key="3">
    <source>
        <dbReference type="EMBL" id="CAI0553096.1"/>
    </source>
</evidence>
<dbReference type="Proteomes" id="UP001154282">
    <property type="component" value="Unassembled WGS sequence"/>
</dbReference>
<reference evidence="2" key="1">
    <citation type="submission" date="2022-08" db="EMBL/GenBank/DDBJ databases">
        <authorList>
            <person name="Gutierrez-Valencia J."/>
        </authorList>
    </citation>
    <scope>NUCLEOTIDE SEQUENCE</scope>
</reference>
<evidence type="ECO:0000256" key="1">
    <source>
        <dbReference type="SAM" id="MobiDB-lite"/>
    </source>
</evidence>
<dbReference type="EMBL" id="CAMGYJ010000010">
    <property type="protein sequence ID" value="CAI0552896.1"/>
    <property type="molecule type" value="Genomic_DNA"/>
</dbReference>
<organism evidence="2 4">
    <name type="scientific">Linum tenue</name>
    <dbReference type="NCBI Taxonomy" id="586396"/>
    <lineage>
        <taxon>Eukaryota</taxon>
        <taxon>Viridiplantae</taxon>
        <taxon>Streptophyta</taxon>
        <taxon>Embryophyta</taxon>
        <taxon>Tracheophyta</taxon>
        <taxon>Spermatophyta</taxon>
        <taxon>Magnoliopsida</taxon>
        <taxon>eudicotyledons</taxon>
        <taxon>Gunneridae</taxon>
        <taxon>Pentapetalae</taxon>
        <taxon>rosids</taxon>
        <taxon>fabids</taxon>
        <taxon>Malpighiales</taxon>
        <taxon>Linaceae</taxon>
        <taxon>Linum</taxon>
    </lineage>
</organism>
<proteinExistence type="predicted"/>
<keyword evidence="4" id="KW-1185">Reference proteome</keyword>
<name>A0AAV0R6M3_9ROSI</name>
<sequence length="40" mass="4601">MLRRGGGRLGRGTRSTTRSSRRCLTFLRCHRTPSPRRSIT</sequence>
<feature type="region of interest" description="Disordered" evidence="1">
    <location>
        <begin position="1"/>
        <end position="40"/>
    </location>
</feature>
<gene>
    <name evidence="2" type="ORF">LITE_LOCUS46634</name>
    <name evidence="3" type="ORF">LITE_LOCUS46717</name>
</gene>
<accession>A0AAV0R6M3</accession>